<evidence type="ECO:0000256" key="2">
    <source>
        <dbReference type="ARBA" id="ARBA00005528"/>
    </source>
</evidence>
<dbReference type="GO" id="GO:0070475">
    <property type="term" value="P:rRNA base methylation"/>
    <property type="evidence" value="ECO:0007669"/>
    <property type="project" value="TreeGrafter"/>
</dbReference>
<dbReference type="InterPro" id="IPR029026">
    <property type="entry name" value="tRNA_m1G_MTases_N"/>
</dbReference>
<keyword evidence="5 12" id="KW-0963">Cytoplasm</keyword>
<evidence type="ECO:0000256" key="7">
    <source>
        <dbReference type="ARBA" id="ARBA00022603"/>
    </source>
</evidence>
<dbReference type="EMBL" id="CP021659">
    <property type="protein sequence ID" value="AWK15345.1"/>
    <property type="molecule type" value="Genomic_DNA"/>
</dbReference>
<organism evidence="15 16">
    <name type="scientific">Candidatus Fukatsuia symbiotica</name>
    <dbReference type="NCBI Taxonomy" id="1878942"/>
    <lineage>
        <taxon>Bacteria</taxon>
        <taxon>Pseudomonadati</taxon>
        <taxon>Pseudomonadota</taxon>
        <taxon>Gammaproteobacteria</taxon>
        <taxon>Enterobacterales</taxon>
        <taxon>Yersiniaceae</taxon>
        <taxon>Candidatus Fukatsuia</taxon>
    </lineage>
</organism>
<dbReference type="EC" id="2.1.1.193" evidence="3 12"/>
<dbReference type="OrthoDB" id="9815641at2"/>
<evidence type="ECO:0000256" key="11">
    <source>
        <dbReference type="ARBA" id="ARBA00047944"/>
    </source>
</evidence>
<keyword evidence="8 12" id="KW-0808">Transferase</keyword>
<evidence type="ECO:0000256" key="5">
    <source>
        <dbReference type="ARBA" id="ARBA00022490"/>
    </source>
</evidence>
<dbReference type="STRING" id="1878942.GCA_900128755_01720"/>
<dbReference type="PANTHER" id="PTHR30027">
    <property type="entry name" value="RIBOSOMAL RNA SMALL SUBUNIT METHYLTRANSFERASE E"/>
    <property type="match status" value="1"/>
</dbReference>
<evidence type="ECO:0000256" key="12">
    <source>
        <dbReference type="PIRNR" id="PIRNR015601"/>
    </source>
</evidence>
<dbReference type="Pfam" id="PF04452">
    <property type="entry name" value="Methyltrans_RNA"/>
    <property type="match status" value="1"/>
</dbReference>
<evidence type="ECO:0000256" key="3">
    <source>
        <dbReference type="ARBA" id="ARBA00012328"/>
    </source>
</evidence>
<evidence type="ECO:0000256" key="4">
    <source>
        <dbReference type="ARBA" id="ARBA00013673"/>
    </source>
</evidence>
<dbReference type="Pfam" id="PF20260">
    <property type="entry name" value="PUA_4"/>
    <property type="match status" value="1"/>
</dbReference>
<gene>
    <name evidence="15" type="ORF">CCS41_05690</name>
</gene>
<dbReference type="Gene3D" id="3.40.1280.10">
    <property type="match status" value="1"/>
</dbReference>
<dbReference type="Proteomes" id="UP000261875">
    <property type="component" value="Chromosome"/>
</dbReference>
<dbReference type="AlphaFoldDB" id="A0A2U8IAS6"/>
<dbReference type="SUPFAM" id="SSF88697">
    <property type="entry name" value="PUA domain-like"/>
    <property type="match status" value="1"/>
</dbReference>
<dbReference type="SUPFAM" id="SSF75217">
    <property type="entry name" value="alpha/beta knot"/>
    <property type="match status" value="1"/>
</dbReference>
<dbReference type="CDD" id="cd18084">
    <property type="entry name" value="RsmE-like"/>
    <property type="match status" value="1"/>
</dbReference>
<evidence type="ECO:0000256" key="1">
    <source>
        <dbReference type="ARBA" id="ARBA00004496"/>
    </source>
</evidence>
<dbReference type="KEGG" id="fsm:CCS41_05690"/>
<dbReference type="NCBIfam" id="TIGR00046">
    <property type="entry name" value="RsmE family RNA methyltransferase"/>
    <property type="match status" value="1"/>
</dbReference>
<evidence type="ECO:0000259" key="14">
    <source>
        <dbReference type="Pfam" id="PF20260"/>
    </source>
</evidence>
<evidence type="ECO:0000259" key="13">
    <source>
        <dbReference type="Pfam" id="PF04452"/>
    </source>
</evidence>
<dbReference type="NCBIfam" id="NF008692">
    <property type="entry name" value="PRK11713.1-5"/>
    <property type="match status" value="1"/>
</dbReference>
<comment type="function">
    <text evidence="10 12">Specifically methylates the N3 position of the uracil ring of uridine 1498 (m3U1498) in 16S rRNA. Acts on the fully assembled 30S ribosomal subunit.</text>
</comment>
<dbReference type="InterPro" id="IPR029028">
    <property type="entry name" value="Alpha/beta_knot_MTases"/>
</dbReference>
<sequence>MHIPRIYHPVLLSAYSELSLSDSAARHVSRVLRMSVGQALYLFDGSNQVFTANIIHLDQKNVSVRLDAGKVEDRESPLKLHLGQVISRGEKMEFTIQKSVELGVNIITPLFSQRCGVKLDGERLEKKNQQWQNVAIAACEQCGRNTIPEIRAAMLLSDWCQQQSDGLKLNLNPHTGRGINSLTPSINNIRLLIGSESGLSTAEVAMTASNGFTDILLGPRVLRTETTALVAITALQLRFGDLDYKEKK</sequence>
<feature type="domain" description="Ribosomal RNA small subunit methyltransferase E methyltransferase" evidence="13">
    <location>
        <begin position="75"/>
        <end position="236"/>
    </location>
</feature>
<keyword evidence="6 12" id="KW-0698">rRNA processing</keyword>
<feature type="domain" description="Ribosomal RNA small subunit methyltransferase E PUA-like" evidence="14">
    <location>
        <begin position="20"/>
        <end position="66"/>
    </location>
</feature>
<keyword evidence="16" id="KW-1185">Reference proteome</keyword>
<evidence type="ECO:0000313" key="16">
    <source>
        <dbReference type="Proteomes" id="UP000261875"/>
    </source>
</evidence>
<proteinExistence type="inferred from homology"/>
<evidence type="ECO:0000256" key="8">
    <source>
        <dbReference type="ARBA" id="ARBA00022679"/>
    </source>
</evidence>
<dbReference type="InterPro" id="IPR015947">
    <property type="entry name" value="PUA-like_sf"/>
</dbReference>
<accession>A0A2U8IAS6</accession>
<comment type="subcellular location">
    <subcellularLocation>
        <location evidence="1 12">Cytoplasm</location>
    </subcellularLocation>
</comment>
<dbReference type="PANTHER" id="PTHR30027:SF3">
    <property type="entry name" value="16S RRNA (URACIL(1498)-N(3))-METHYLTRANSFERASE"/>
    <property type="match status" value="1"/>
</dbReference>
<evidence type="ECO:0000256" key="10">
    <source>
        <dbReference type="ARBA" id="ARBA00025699"/>
    </source>
</evidence>
<evidence type="ECO:0000313" key="15">
    <source>
        <dbReference type="EMBL" id="AWK15345.1"/>
    </source>
</evidence>
<dbReference type="RefSeq" id="WP_072551003.1">
    <property type="nucleotide sequence ID" value="NZ_CP021659.1"/>
</dbReference>
<comment type="similarity">
    <text evidence="2 12">Belongs to the RNA methyltransferase RsmE family.</text>
</comment>
<dbReference type="GO" id="GO:0070042">
    <property type="term" value="F:rRNA (uridine-N3-)-methyltransferase activity"/>
    <property type="evidence" value="ECO:0007669"/>
    <property type="project" value="TreeGrafter"/>
</dbReference>
<dbReference type="FunFam" id="3.40.1280.10:FF:000007">
    <property type="entry name" value="Ribosomal RNA small subunit methyltransferase E"/>
    <property type="match status" value="1"/>
</dbReference>
<dbReference type="NCBIfam" id="NF008690">
    <property type="entry name" value="PRK11713.1-1"/>
    <property type="match status" value="1"/>
</dbReference>
<name>A0A2U8IAS6_9GAMM</name>
<dbReference type="PIRSF" id="PIRSF015601">
    <property type="entry name" value="MTase_slr0722"/>
    <property type="match status" value="1"/>
</dbReference>
<comment type="catalytic activity">
    <reaction evidence="11 12">
        <text>uridine(1498) in 16S rRNA + S-adenosyl-L-methionine = N(3)-methyluridine(1498) in 16S rRNA + S-adenosyl-L-homocysteine + H(+)</text>
        <dbReference type="Rhea" id="RHEA:42920"/>
        <dbReference type="Rhea" id="RHEA-COMP:10283"/>
        <dbReference type="Rhea" id="RHEA-COMP:10284"/>
        <dbReference type="ChEBI" id="CHEBI:15378"/>
        <dbReference type="ChEBI" id="CHEBI:57856"/>
        <dbReference type="ChEBI" id="CHEBI:59789"/>
        <dbReference type="ChEBI" id="CHEBI:65315"/>
        <dbReference type="ChEBI" id="CHEBI:74502"/>
        <dbReference type="EC" id="2.1.1.193"/>
    </reaction>
</comment>
<evidence type="ECO:0000256" key="9">
    <source>
        <dbReference type="ARBA" id="ARBA00022691"/>
    </source>
</evidence>
<dbReference type="InterPro" id="IPR046886">
    <property type="entry name" value="RsmE_MTase_dom"/>
</dbReference>
<dbReference type="GO" id="GO:0005737">
    <property type="term" value="C:cytoplasm"/>
    <property type="evidence" value="ECO:0007669"/>
    <property type="project" value="UniProtKB-SubCell"/>
</dbReference>
<keyword evidence="9 12" id="KW-0949">S-adenosyl-L-methionine</keyword>
<reference evidence="15 16" key="1">
    <citation type="submission" date="2017-05" db="EMBL/GenBank/DDBJ databases">
        <title>Genome sequence of Candidatus Fukatsuia symbiotica and Candidatus Hamiltonella defensa from Acyrthosiphon pisum strain 5D.</title>
        <authorList>
            <person name="Patel V.A."/>
            <person name="Chevignon G."/>
            <person name="Russell J.A."/>
            <person name="Oliver K.M."/>
        </authorList>
    </citation>
    <scope>NUCLEOTIDE SEQUENCE [LARGE SCALE GENOMIC DNA]</scope>
    <source>
        <strain evidence="15 16">5D</strain>
    </source>
</reference>
<evidence type="ECO:0000256" key="6">
    <source>
        <dbReference type="ARBA" id="ARBA00022552"/>
    </source>
</evidence>
<dbReference type="InterPro" id="IPR006700">
    <property type="entry name" value="RsmE"/>
</dbReference>
<dbReference type="InterPro" id="IPR046887">
    <property type="entry name" value="RsmE_PUA-like"/>
</dbReference>
<dbReference type="Gene3D" id="2.40.240.20">
    <property type="entry name" value="Hypothetical PUA domain-like, domain 1"/>
    <property type="match status" value="1"/>
</dbReference>
<protein>
    <recommendedName>
        <fullName evidence="4 12">Ribosomal RNA small subunit methyltransferase E</fullName>
        <ecNumber evidence="3 12">2.1.1.193</ecNumber>
    </recommendedName>
</protein>
<keyword evidence="7 12" id="KW-0489">Methyltransferase</keyword>